<name>A0A381YM51_9ZZZZ</name>
<dbReference type="EMBL" id="UINC01018575">
    <property type="protein sequence ID" value="SVA78148.1"/>
    <property type="molecule type" value="Genomic_DNA"/>
</dbReference>
<evidence type="ECO:0000313" key="1">
    <source>
        <dbReference type="EMBL" id="SVA78148.1"/>
    </source>
</evidence>
<dbReference type="AlphaFoldDB" id="A0A381YM51"/>
<organism evidence="1">
    <name type="scientific">marine metagenome</name>
    <dbReference type="NCBI Taxonomy" id="408172"/>
    <lineage>
        <taxon>unclassified sequences</taxon>
        <taxon>metagenomes</taxon>
        <taxon>ecological metagenomes</taxon>
    </lineage>
</organism>
<sequence>MLIELDSNLIMQYFQAVQIGKQRANKAQMTLFDIAGFAMLTLTTKKKDGKFFPVGEDSFTTAIKTDEGFVIILVDEDGFTKAQTKALEKEEAKNIFKKIIESGISEFSDKEIKIWTDIFPTVQDQLK</sequence>
<accession>A0A381YM51</accession>
<gene>
    <name evidence="1" type="ORF">METZ01_LOCUS131002</name>
</gene>
<proteinExistence type="predicted"/>
<reference evidence="1" key="1">
    <citation type="submission" date="2018-05" db="EMBL/GenBank/DDBJ databases">
        <authorList>
            <person name="Lanie J.A."/>
            <person name="Ng W.-L."/>
            <person name="Kazmierczak K.M."/>
            <person name="Andrzejewski T.M."/>
            <person name="Davidsen T.M."/>
            <person name="Wayne K.J."/>
            <person name="Tettelin H."/>
            <person name="Glass J.I."/>
            <person name="Rusch D."/>
            <person name="Podicherti R."/>
            <person name="Tsui H.-C.T."/>
            <person name="Winkler M.E."/>
        </authorList>
    </citation>
    <scope>NUCLEOTIDE SEQUENCE</scope>
</reference>
<protein>
    <submittedName>
        <fullName evidence="1">Uncharacterized protein</fullName>
    </submittedName>
</protein>